<dbReference type="GeneTree" id="ENSGT01010000228639"/>
<protein>
    <recommendedName>
        <fullName evidence="3">Endonuclease/exonuclease/phosphatase domain-containing protein</fullName>
    </recommendedName>
</protein>
<proteinExistence type="predicted"/>
<reference evidence="1" key="2">
    <citation type="submission" date="2025-09" db="UniProtKB">
        <authorList>
            <consortium name="Ensembl"/>
        </authorList>
    </citation>
    <scope>IDENTIFICATION</scope>
</reference>
<sequence>MGNLVICGDLNIVLDSSSSATNRQRAQLRARTKLLSEFGLYDVWRMFHPGETDYSFFSQAYKTYSRLDYFLTRGEGLRGIQDCIIGPISWSDHAPVTLQLADSYSTRGNSTWRLNDSLLSRPEVVEDVRHTLTHYFSENLTPEISPPILWQAHKTVVRGVLIKWGSHFKRLHHSHRLDLLQQIDQKTTEHKLQPTDQLLSELMDLRNQLLDLDKRDYVWAARRLRAKYYIYGNRPSKMLANRLRARATASRIGTMVDAAGGSRHQPQHIADCFAEYYLKLYNLKDDEHTHQPTVRDIVPFLQEIGLPSLTEDQQRSLSSPISPWR</sequence>
<organism evidence="1 2">
    <name type="scientific">Leptobrachium leishanense</name>
    <name type="common">Leishan spiny toad</name>
    <dbReference type="NCBI Taxonomy" id="445787"/>
    <lineage>
        <taxon>Eukaryota</taxon>
        <taxon>Metazoa</taxon>
        <taxon>Chordata</taxon>
        <taxon>Craniata</taxon>
        <taxon>Vertebrata</taxon>
        <taxon>Euteleostomi</taxon>
        <taxon>Amphibia</taxon>
        <taxon>Batrachia</taxon>
        <taxon>Anura</taxon>
        <taxon>Pelobatoidea</taxon>
        <taxon>Megophryidae</taxon>
        <taxon>Leptobrachium</taxon>
    </lineage>
</organism>
<accession>A0A8C5PEU3</accession>
<dbReference type="AlphaFoldDB" id="A0A8C5PEU3"/>
<dbReference type="OrthoDB" id="10617213at2759"/>
<evidence type="ECO:0000313" key="2">
    <source>
        <dbReference type="Proteomes" id="UP000694569"/>
    </source>
</evidence>
<dbReference type="Proteomes" id="UP000694569">
    <property type="component" value="Unplaced"/>
</dbReference>
<evidence type="ECO:0008006" key="3">
    <source>
        <dbReference type="Google" id="ProtNLM"/>
    </source>
</evidence>
<dbReference type="Ensembl" id="ENSLLET00000019802.1">
    <property type="protein sequence ID" value="ENSLLEP00000019053.1"/>
    <property type="gene ID" value="ENSLLEG00000012083.1"/>
</dbReference>
<reference evidence="1" key="1">
    <citation type="submission" date="2025-08" db="UniProtKB">
        <authorList>
            <consortium name="Ensembl"/>
        </authorList>
    </citation>
    <scope>IDENTIFICATION</scope>
</reference>
<name>A0A8C5PEU3_9ANUR</name>
<keyword evidence="2" id="KW-1185">Reference proteome</keyword>
<dbReference type="SUPFAM" id="SSF56219">
    <property type="entry name" value="DNase I-like"/>
    <property type="match status" value="1"/>
</dbReference>
<evidence type="ECO:0000313" key="1">
    <source>
        <dbReference type="Ensembl" id="ENSLLEP00000019053.1"/>
    </source>
</evidence>
<dbReference type="PANTHER" id="PTHR19446">
    <property type="entry name" value="REVERSE TRANSCRIPTASES"/>
    <property type="match status" value="1"/>
</dbReference>
<dbReference type="InterPro" id="IPR036691">
    <property type="entry name" value="Endo/exonu/phosph_ase_sf"/>
</dbReference>
<dbReference type="Gene3D" id="3.60.10.10">
    <property type="entry name" value="Endonuclease/exonuclease/phosphatase"/>
    <property type="match status" value="1"/>
</dbReference>